<organism evidence="1">
    <name type="scientific">uncultured Aureispira sp</name>
    <dbReference type="NCBI Taxonomy" id="1331704"/>
    <lineage>
        <taxon>Bacteria</taxon>
        <taxon>Pseudomonadati</taxon>
        <taxon>Bacteroidota</taxon>
        <taxon>Saprospiria</taxon>
        <taxon>Saprospirales</taxon>
        <taxon>Saprospiraceae</taxon>
        <taxon>Aureispira</taxon>
        <taxon>environmental samples</taxon>
    </lineage>
</organism>
<name>A0A6S6UCA8_9BACT</name>
<dbReference type="AlphaFoldDB" id="A0A6S6UCA8"/>
<protein>
    <submittedName>
        <fullName evidence="1">Uncharacterized protein</fullName>
    </submittedName>
</protein>
<reference evidence="1" key="1">
    <citation type="submission" date="2020-01" db="EMBL/GenBank/DDBJ databases">
        <authorList>
            <person name="Meier V. D."/>
            <person name="Meier V D."/>
        </authorList>
    </citation>
    <scope>NUCLEOTIDE SEQUENCE</scope>
    <source>
        <strain evidence="1">HLG_WM_MAG_10</strain>
    </source>
</reference>
<accession>A0A6S6UCA8</accession>
<proteinExistence type="predicted"/>
<evidence type="ECO:0000313" key="1">
    <source>
        <dbReference type="EMBL" id="CAA6824399.1"/>
    </source>
</evidence>
<sequence>MFRLFGNWNTYSTKEIKEGKHLDKAKKIDCAAFFDKSTFKRLSEWTIFWVDETYVYWGKATQEQVDKHCFFKTSRKAIEQNFAALDVNKKKLFLEILKEYVSEFLDGIDGCISTIESAAYGTVIIADDTNFKIELKVNLRVRTTSLEPIERAEKALFELLVHPHTFDLIKIERLD</sequence>
<gene>
    <name evidence="1" type="ORF">HELGO_WM19493</name>
</gene>
<dbReference type="EMBL" id="CACVAQ010000344">
    <property type="protein sequence ID" value="CAA6824399.1"/>
    <property type="molecule type" value="Genomic_DNA"/>
</dbReference>